<accession>A0ABT4A2Y1</accession>
<dbReference type="Proteomes" id="UP001207654">
    <property type="component" value="Unassembled WGS sequence"/>
</dbReference>
<sequence length="805" mass="84916">MLLLVVAPFAAWGVEDRLKQSSELEVSTPVVGEPSATIRNPVITRGQDESLVVWADQRDEREWHLYGAWVGSDGAPQGNTFLIGAEVPAGSAPLVAFNGTDYLVVWAGRDPADVYQWRVWGQRVSRSTGVREARPFAITSGERTDIGLAAANGVWFVVFAGWGSDATKGDIHGVRVSAAGEVLDASPFPVSHGANDEQQVAVGSNGTGLLVAWQDQHLGLRCARVSSSGDVATTVMSLSTSPGYPAGARITSDGERFLVTWNDEPGSKTWGMYGVRVDANGALVGAPFLIDNDYGVDQVRIAYDGTRYMVVFGDWRFNDEGLSRWFVQAVRIGTDGTVLDSPPLRLAELDSSDLARPAVAREGNGFRVVWNSGARLISRTITTDGLPAAATTQLNRPFNSQSAPAVAFDGHQFLIVWEDGRSGVTNIYATRMLPDGTSLDGAGFPLSAYPAAQRQPAVTFDGTHFVVAWEDKRSGNMDLYAARVGTDGSLVDPEGFRVAGSPGAEQTPALASDGQGGVLAAWVVDSGSAQELFGARLSGGTVVPLSGSISGQASVAYTSAYSRNLTVSYGGGSYLVAWVDRRRGGSHIWGARLSATTGAVETSPFSISAMSSDLKQPVSAFDGTDFLVLWVGGATARSFGAQRISVTGVPQGSPLALGDSYRPDLPPGLAFDGSDFVVAWEVSFHHLLQSQSFSPLGEITGNERIDPTPGRRLDTYRGHALASGPAGQSLLVYTRYDSQPANAFRLGARLLSNSGPAYVPDAGTPPETPEEPGSGCGCTSTSGGLWLVGALLAWAGAMGSRRKRA</sequence>
<organism evidence="2 3">
    <name type="scientific">Archangium lansingense</name>
    <dbReference type="NCBI Taxonomy" id="2995310"/>
    <lineage>
        <taxon>Bacteria</taxon>
        <taxon>Pseudomonadati</taxon>
        <taxon>Myxococcota</taxon>
        <taxon>Myxococcia</taxon>
        <taxon>Myxococcales</taxon>
        <taxon>Cystobacterineae</taxon>
        <taxon>Archangiaceae</taxon>
        <taxon>Archangium</taxon>
    </lineage>
</organism>
<proteinExistence type="predicted"/>
<dbReference type="RefSeq" id="WP_267534910.1">
    <property type="nucleotide sequence ID" value="NZ_JAPNKA010000001.1"/>
</dbReference>
<dbReference type="EMBL" id="JAPNKA010000001">
    <property type="protein sequence ID" value="MCY1076000.1"/>
    <property type="molecule type" value="Genomic_DNA"/>
</dbReference>
<evidence type="ECO:0000313" key="2">
    <source>
        <dbReference type="EMBL" id="MCY1076000.1"/>
    </source>
</evidence>
<feature type="region of interest" description="Disordered" evidence="1">
    <location>
        <begin position="757"/>
        <end position="777"/>
    </location>
</feature>
<evidence type="ECO:0008006" key="4">
    <source>
        <dbReference type="Google" id="ProtNLM"/>
    </source>
</evidence>
<comment type="caution">
    <text evidence="2">The sequence shown here is derived from an EMBL/GenBank/DDBJ whole genome shotgun (WGS) entry which is preliminary data.</text>
</comment>
<reference evidence="2 3" key="1">
    <citation type="submission" date="2022-11" db="EMBL/GenBank/DDBJ databases">
        <title>Minimal conservation of predation-associated metabolite biosynthetic gene clusters underscores biosynthetic potential of Myxococcota including descriptions for ten novel species: Archangium lansinium sp. nov., Myxococcus landrumus sp. nov., Nannocystis bai.</title>
        <authorList>
            <person name="Ahearne A."/>
            <person name="Stevens C."/>
            <person name="Phillips K."/>
        </authorList>
    </citation>
    <scope>NUCLEOTIDE SEQUENCE [LARGE SCALE GENOMIC DNA]</scope>
    <source>
        <strain evidence="2 3">MIWBW</strain>
    </source>
</reference>
<gene>
    <name evidence="2" type="ORF">OV287_16110</name>
</gene>
<keyword evidence="3" id="KW-1185">Reference proteome</keyword>
<evidence type="ECO:0000313" key="3">
    <source>
        <dbReference type="Proteomes" id="UP001207654"/>
    </source>
</evidence>
<protein>
    <recommendedName>
        <fullName evidence="4">MYXO-CTERM domain-containing protein</fullName>
    </recommendedName>
</protein>
<name>A0ABT4A2Y1_9BACT</name>
<evidence type="ECO:0000256" key="1">
    <source>
        <dbReference type="SAM" id="MobiDB-lite"/>
    </source>
</evidence>